<dbReference type="AlphaFoldDB" id="A0A0B7A1S6"/>
<evidence type="ECO:0000256" key="4">
    <source>
        <dbReference type="ARBA" id="ARBA00022679"/>
    </source>
</evidence>
<dbReference type="FunFam" id="3.90.550.50:FF:000008">
    <property type="entry name" value="Beta-1,3-glucosyltransferase"/>
    <property type="match status" value="1"/>
</dbReference>
<keyword evidence="4" id="KW-0808">Transferase</keyword>
<keyword evidence="3" id="KW-0328">Glycosyltransferase</keyword>
<organism evidence="11">
    <name type="scientific">Arion vulgaris</name>
    <dbReference type="NCBI Taxonomy" id="1028688"/>
    <lineage>
        <taxon>Eukaryota</taxon>
        <taxon>Metazoa</taxon>
        <taxon>Spiralia</taxon>
        <taxon>Lophotrochozoa</taxon>
        <taxon>Mollusca</taxon>
        <taxon>Gastropoda</taxon>
        <taxon>Heterobranchia</taxon>
        <taxon>Euthyneura</taxon>
        <taxon>Panpulmonata</taxon>
        <taxon>Eupulmonata</taxon>
        <taxon>Stylommatophora</taxon>
        <taxon>Helicina</taxon>
        <taxon>Arionoidea</taxon>
        <taxon>Arionidae</taxon>
        <taxon>Arion</taxon>
    </lineage>
</organism>
<name>A0A0B7A1S6_9EUPU</name>
<comment type="subcellular location">
    <subcellularLocation>
        <location evidence="9">Endomembrane system</location>
        <topology evidence="9">Single-pass membrane protein</topology>
    </subcellularLocation>
    <subcellularLocation>
        <location evidence="1">Membrane</location>
        <topology evidence="1">Single-pass type II membrane protein</topology>
    </subcellularLocation>
</comment>
<evidence type="ECO:0000256" key="9">
    <source>
        <dbReference type="ARBA" id="ARBA00037847"/>
    </source>
</evidence>
<dbReference type="PANTHER" id="PTHR10811">
    <property type="entry name" value="FRINGE-RELATED"/>
    <property type="match status" value="1"/>
</dbReference>
<dbReference type="GO" id="GO:0016020">
    <property type="term" value="C:membrane"/>
    <property type="evidence" value="ECO:0007669"/>
    <property type="project" value="UniProtKB-SubCell"/>
</dbReference>
<sequence length="519" mass="58588">MKHPLNISKRDTDGIMPELRSSRLSNTCICFVALSLIIWTDCTTGSRKEENNVPGKTPFGLQVKDIIFIVLSQVNEFHESLATELKTHFENQLPLNKIQWPKLLFTHKDFLHVHGAWTILPLIHQIVNVHADVDTSWILICEEHTHINVSLLTAMLQHYKATEKHLLGRKLYDHETTIIHHFAFADNPSQFAYPDFGAGFVMSIALVKHLHHRLHTSRMKTDFSIDPKHEFALFVLDEGNGTKLTNVNQFCSADTSSDPNCITSQPDKFPNCGSSIDNGDLFVAVKTCQQFHESRIPVVKATWGKEAKVIEYFSEVVDKKIPTIDLMVPNTERGHCGKTMAIIQRAVSSPKLSRIKWVLIADDDTIINLDRLRALLACYNQQQPVALGERYGYGVVNGGGYDYITGGGGMVFSMPAVKLLAERCECYKNNAPDDMTLGMCLRSIGIPVTHSRYFHQARPEDYSKDFLANQLPVSFHKHWNNDPYKVYDQLLASSVVPGKAGTGRENMQFSTVHKMNQEL</sequence>
<keyword evidence="7" id="KW-1133">Transmembrane helix</keyword>
<evidence type="ECO:0000256" key="3">
    <source>
        <dbReference type="ARBA" id="ARBA00022676"/>
    </source>
</evidence>
<evidence type="ECO:0000256" key="8">
    <source>
        <dbReference type="ARBA" id="ARBA00023136"/>
    </source>
</evidence>
<evidence type="ECO:0000313" key="11">
    <source>
        <dbReference type="EMBL" id="CEK74773.1"/>
    </source>
</evidence>
<dbReference type="InterPro" id="IPR029044">
    <property type="entry name" value="Nucleotide-diphossugar_trans"/>
</dbReference>
<keyword evidence="5" id="KW-0812">Transmembrane</keyword>
<comment type="similarity">
    <text evidence="2">Belongs to the glycosyltransferase 31 family.</text>
</comment>
<dbReference type="Gene3D" id="3.90.550.50">
    <property type="match status" value="2"/>
</dbReference>
<feature type="domain" description="Fringe-like glycosyltransferase" evidence="10">
    <location>
        <begin position="276"/>
        <end position="481"/>
    </location>
</feature>
<dbReference type="Pfam" id="PF02434">
    <property type="entry name" value="Fringe"/>
    <property type="match status" value="2"/>
</dbReference>
<dbReference type="InterPro" id="IPR003378">
    <property type="entry name" value="Fringe-like_glycosylTrfase"/>
</dbReference>
<dbReference type="SUPFAM" id="SSF53448">
    <property type="entry name" value="Nucleotide-diphospho-sugar transferases"/>
    <property type="match status" value="1"/>
</dbReference>
<evidence type="ECO:0000256" key="1">
    <source>
        <dbReference type="ARBA" id="ARBA00004606"/>
    </source>
</evidence>
<dbReference type="GO" id="GO:0012505">
    <property type="term" value="C:endomembrane system"/>
    <property type="evidence" value="ECO:0007669"/>
    <property type="project" value="UniProtKB-SubCell"/>
</dbReference>
<dbReference type="GO" id="GO:0016757">
    <property type="term" value="F:glycosyltransferase activity"/>
    <property type="evidence" value="ECO:0007669"/>
    <property type="project" value="UniProtKB-KW"/>
</dbReference>
<evidence type="ECO:0000256" key="5">
    <source>
        <dbReference type="ARBA" id="ARBA00022692"/>
    </source>
</evidence>
<feature type="domain" description="Fringe-like glycosyltransferase" evidence="10">
    <location>
        <begin position="125"/>
        <end position="250"/>
    </location>
</feature>
<evidence type="ECO:0000256" key="2">
    <source>
        <dbReference type="ARBA" id="ARBA00008661"/>
    </source>
</evidence>
<accession>A0A0B7A1S6</accession>
<reference evidence="11" key="1">
    <citation type="submission" date="2014-12" db="EMBL/GenBank/DDBJ databases">
        <title>Insight into the proteome of Arion vulgaris.</title>
        <authorList>
            <person name="Aradska J."/>
            <person name="Bulat T."/>
            <person name="Smidak R."/>
            <person name="Sarate P."/>
            <person name="Gangsoo J."/>
            <person name="Sialana F."/>
            <person name="Bilban M."/>
            <person name="Lubec G."/>
        </authorList>
    </citation>
    <scope>NUCLEOTIDE SEQUENCE</scope>
    <source>
        <tissue evidence="11">Skin</tissue>
    </source>
</reference>
<protein>
    <recommendedName>
        <fullName evidence="10">Fringe-like glycosyltransferase domain-containing protein</fullName>
    </recommendedName>
</protein>
<keyword evidence="8" id="KW-0472">Membrane</keyword>
<proteinExistence type="inferred from homology"/>
<dbReference type="EMBL" id="HACG01027908">
    <property type="protein sequence ID" value="CEK74773.1"/>
    <property type="molecule type" value="Transcribed_RNA"/>
</dbReference>
<evidence type="ECO:0000256" key="6">
    <source>
        <dbReference type="ARBA" id="ARBA00022968"/>
    </source>
</evidence>
<gene>
    <name evidence="11" type="primary">ORF92502</name>
</gene>
<evidence type="ECO:0000256" key="7">
    <source>
        <dbReference type="ARBA" id="ARBA00022989"/>
    </source>
</evidence>
<keyword evidence="6" id="KW-0735">Signal-anchor</keyword>
<evidence type="ECO:0000259" key="10">
    <source>
        <dbReference type="Pfam" id="PF02434"/>
    </source>
</evidence>